<reference evidence="1" key="1">
    <citation type="submission" date="2019-11" db="EMBL/GenBank/DDBJ databases">
        <title>Nori genome reveals adaptations in red seaweeds to the harsh intertidal environment.</title>
        <authorList>
            <person name="Wang D."/>
            <person name="Mao Y."/>
        </authorList>
    </citation>
    <scope>NUCLEOTIDE SEQUENCE</scope>
    <source>
        <tissue evidence="1">Gametophyte</tissue>
    </source>
</reference>
<accession>A0ACC3BJL2</accession>
<keyword evidence="2" id="KW-1185">Reference proteome</keyword>
<organism evidence="1 2">
    <name type="scientific">Pyropia yezoensis</name>
    <name type="common">Susabi-nori</name>
    <name type="synonym">Porphyra yezoensis</name>
    <dbReference type="NCBI Taxonomy" id="2788"/>
    <lineage>
        <taxon>Eukaryota</taxon>
        <taxon>Rhodophyta</taxon>
        <taxon>Bangiophyceae</taxon>
        <taxon>Bangiales</taxon>
        <taxon>Bangiaceae</taxon>
        <taxon>Pyropia</taxon>
    </lineage>
</organism>
<comment type="caution">
    <text evidence="1">The sequence shown here is derived from an EMBL/GenBank/DDBJ whole genome shotgun (WGS) entry which is preliminary data.</text>
</comment>
<proteinExistence type="predicted"/>
<sequence>MDVFLQKERGFEDTTSSADVPNHDLAKLMYYLRSVTLNCGLDILPDRLLDYPRWSRLSRADADQVYGQAYVWSPDELLGKVIYHDEDNDICQPPYNGRFLTLSEATSMFAVTGTAVVGGTSRTSSKVFVFQSNWLRNNYIDPMRRGKARLDRLGVQLTTHCNHCLGHPSACSCTSGCRRYPWASCTPRASALGRLTELIELLADATVTDDHGGSGGRLRHCDHCAGVDAHAGFRVGQRVTLTGLSTATMNGHTAVVVDAVAGGGRAEVELLAGGAHYNIRYGNLRAAPVDLD</sequence>
<gene>
    <name evidence="1" type="ORF">I4F81_000563</name>
</gene>
<evidence type="ECO:0000313" key="2">
    <source>
        <dbReference type="Proteomes" id="UP000798662"/>
    </source>
</evidence>
<protein>
    <submittedName>
        <fullName evidence="1">Uncharacterized protein</fullName>
    </submittedName>
</protein>
<dbReference type="EMBL" id="CM020618">
    <property type="protein sequence ID" value="KAK1857949.1"/>
    <property type="molecule type" value="Genomic_DNA"/>
</dbReference>
<name>A0ACC3BJL2_PYRYE</name>
<dbReference type="Proteomes" id="UP000798662">
    <property type="component" value="Chromosome 1"/>
</dbReference>
<evidence type="ECO:0000313" key="1">
    <source>
        <dbReference type="EMBL" id="KAK1857949.1"/>
    </source>
</evidence>